<dbReference type="AlphaFoldDB" id="A0A427Y7Z6"/>
<protein>
    <submittedName>
        <fullName evidence="2">Uncharacterized protein</fullName>
    </submittedName>
</protein>
<evidence type="ECO:0000313" key="3">
    <source>
        <dbReference type="Proteomes" id="UP000279259"/>
    </source>
</evidence>
<dbReference type="OrthoDB" id="298344at2759"/>
<keyword evidence="3" id="KW-1185">Reference proteome</keyword>
<feature type="region of interest" description="Disordered" evidence="1">
    <location>
        <begin position="1"/>
        <end position="292"/>
    </location>
</feature>
<feature type="compositionally biased region" description="Low complexity" evidence="1">
    <location>
        <begin position="266"/>
        <end position="278"/>
    </location>
</feature>
<feature type="compositionally biased region" description="Low complexity" evidence="1">
    <location>
        <begin position="43"/>
        <end position="57"/>
    </location>
</feature>
<feature type="compositionally biased region" description="Low complexity" evidence="1">
    <location>
        <begin position="146"/>
        <end position="166"/>
    </location>
</feature>
<reference evidence="2 3" key="1">
    <citation type="submission" date="2018-11" db="EMBL/GenBank/DDBJ databases">
        <title>Genome sequence of Saitozyma podzolica DSM 27192.</title>
        <authorList>
            <person name="Aliyu H."/>
            <person name="Gorte O."/>
            <person name="Ochsenreither K."/>
        </authorList>
    </citation>
    <scope>NUCLEOTIDE SEQUENCE [LARGE SCALE GENOMIC DNA]</scope>
    <source>
        <strain evidence="2 3">DSM 27192</strain>
    </source>
</reference>
<comment type="caution">
    <text evidence="2">The sequence shown here is derived from an EMBL/GenBank/DDBJ whole genome shotgun (WGS) entry which is preliminary data.</text>
</comment>
<evidence type="ECO:0000313" key="2">
    <source>
        <dbReference type="EMBL" id="RSH87206.1"/>
    </source>
</evidence>
<dbReference type="EMBL" id="RSCD01000017">
    <property type="protein sequence ID" value="RSH87206.1"/>
    <property type="molecule type" value="Genomic_DNA"/>
</dbReference>
<feature type="compositionally biased region" description="Polar residues" evidence="1">
    <location>
        <begin position="15"/>
        <end position="30"/>
    </location>
</feature>
<organism evidence="2 3">
    <name type="scientific">Saitozyma podzolica</name>
    <dbReference type="NCBI Taxonomy" id="1890683"/>
    <lineage>
        <taxon>Eukaryota</taxon>
        <taxon>Fungi</taxon>
        <taxon>Dikarya</taxon>
        <taxon>Basidiomycota</taxon>
        <taxon>Agaricomycotina</taxon>
        <taxon>Tremellomycetes</taxon>
        <taxon>Tremellales</taxon>
        <taxon>Trimorphomycetaceae</taxon>
        <taxon>Saitozyma</taxon>
    </lineage>
</organism>
<name>A0A427Y7Z6_9TREE</name>
<feature type="compositionally biased region" description="Low complexity" evidence="1">
    <location>
        <begin position="209"/>
        <end position="247"/>
    </location>
</feature>
<feature type="compositionally biased region" description="Low complexity" evidence="1">
    <location>
        <begin position="129"/>
        <end position="140"/>
    </location>
</feature>
<sequence length="714" mass="76256">MPKKGAVLSLPPSTPGSAMTGLSSISSSEPLRTISDRVGGAGSSTSSELSALSISSEDGGIIVAKGPARRSSVGGQTKGKRPRESEASDAPAKKLKSDGEQVERGIYCHQPEKERSRAVGQALVTPARDSPIVISSGDDSVSSEHSALSISDESELSALSELEGSADPMDSLNKVAETAPKSKAKPKPRLSTGSTKQAKTKPTKGSVGGSSKATPKAKAKSTPGKATPAKKPTPGKKATPGKATPAKVTPGKKATPGKDKPKAASKKGANAKSSAKAAPKPKPAKKPTIVEPPVFEKLDTKLSLDEAEQRIQVSVPWYRSMFALDDFDRPLTEASVRLFAGAMLEAIKLEVEKGGDDELRYYADTARFAFIYNELAEPLSLRLPKPVDHDATLRAILAIADDQPTPSWALETGPARRTAASRVPTSAEVVRMLLALAERTLATPRFRASLDSMTSENASRRSHAIRMKSLTNRHEAKQKGFAEARLRIKNATDAKWNKEFTIAAREDYEEQAALLNVNLRAILGRTAPRSGPLGIDVDGRVYYALSHRLVEDGARPPSGWASGLLVYGAVPRKEESDELSETVPRWSHFGKPAPVRQLAKWVEWRAKQAADAAKPAFKSPKKTPSKTTGGQLKLSFTPKKSMSVVIPKQADDNVSSSSSLTAESSDDLQALLHPPGYKPSPATIEENGKELARRLIEVAEWLMVMEVKGMGEVN</sequence>
<proteinExistence type="predicted"/>
<gene>
    <name evidence="2" type="ORF">EHS25_003115</name>
</gene>
<evidence type="ECO:0000256" key="1">
    <source>
        <dbReference type="SAM" id="MobiDB-lite"/>
    </source>
</evidence>
<feature type="compositionally biased region" description="Basic and acidic residues" evidence="1">
    <location>
        <begin position="82"/>
        <end position="103"/>
    </location>
</feature>
<accession>A0A427Y7Z6</accession>
<feature type="region of interest" description="Disordered" evidence="1">
    <location>
        <begin position="612"/>
        <end position="634"/>
    </location>
</feature>
<dbReference type="Proteomes" id="UP000279259">
    <property type="component" value="Unassembled WGS sequence"/>
</dbReference>